<reference evidence="3 4" key="1">
    <citation type="journal article" date="2020" name="ISME J.">
        <title>Uncovering the hidden diversity of litter-decomposition mechanisms in mushroom-forming fungi.</title>
        <authorList>
            <person name="Floudas D."/>
            <person name="Bentzer J."/>
            <person name="Ahren D."/>
            <person name="Johansson T."/>
            <person name="Persson P."/>
            <person name="Tunlid A."/>
        </authorList>
    </citation>
    <scope>NUCLEOTIDE SEQUENCE [LARGE SCALE GENOMIC DNA]</scope>
    <source>
        <strain evidence="3 4">CBS 101986</strain>
    </source>
</reference>
<evidence type="ECO:0000313" key="4">
    <source>
        <dbReference type="Proteomes" id="UP000567179"/>
    </source>
</evidence>
<accession>A0A8H5AT17</accession>
<name>A0A8H5AT17_9AGAR</name>
<gene>
    <name evidence="3" type="ORF">D9619_008224</name>
</gene>
<evidence type="ECO:0000256" key="1">
    <source>
        <dbReference type="SAM" id="MobiDB-lite"/>
    </source>
</evidence>
<feature type="compositionally biased region" description="Basic and acidic residues" evidence="1">
    <location>
        <begin position="18"/>
        <end position="29"/>
    </location>
</feature>
<dbReference type="EMBL" id="JAACJJ010000057">
    <property type="protein sequence ID" value="KAF5310580.1"/>
    <property type="molecule type" value="Genomic_DNA"/>
</dbReference>
<evidence type="ECO:0000256" key="2">
    <source>
        <dbReference type="SAM" id="Phobius"/>
    </source>
</evidence>
<protein>
    <submittedName>
        <fullName evidence="3">Uncharacterized protein</fullName>
    </submittedName>
</protein>
<keyword evidence="2" id="KW-1133">Transmembrane helix</keyword>
<evidence type="ECO:0000313" key="3">
    <source>
        <dbReference type="EMBL" id="KAF5310580.1"/>
    </source>
</evidence>
<keyword evidence="2" id="KW-0472">Membrane</keyword>
<dbReference type="AlphaFoldDB" id="A0A8H5AT17"/>
<sequence length="161" mass="17708">MPWGQTQARPASISKGEQGTKGKGDEPEGRPMWWGPVSIISQRPPSFGPHLHQSEHTSATVTLVSFKWCDRAQTSGCPCPQPLIAIDQPSLRTRRMLHHRLRQPQEGVHETHLSIGTLLMHGDAHRGRYRGATAKLVLSALHCVSTLGAVLVWCSRILTTG</sequence>
<feature type="region of interest" description="Disordered" evidence="1">
    <location>
        <begin position="1"/>
        <end position="39"/>
    </location>
</feature>
<dbReference type="Proteomes" id="UP000567179">
    <property type="component" value="Unassembled WGS sequence"/>
</dbReference>
<keyword evidence="2" id="KW-0812">Transmembrane</keyword>
<feature type="transmembrane region" description="Helical" evidence="2">
    <location>
        <begin position="136"/>
        <end position="158"/>
    </location>
</feature>
<organism evidence="3 4">
    <name type="scientific">Psilocybe cf. subviscida</name>
    <dbReference type="NCBI Taxonomy" id="2480587"/>
    <lineage>
        <taxon>Eukaryota</taxon>
        <taxon>Fungi</taxon>
        <taxon>Dikarya</taxon>
        <taxon>Basidiomycota</taxon>
        <taxon>Agaricomycotina</taxon>
        <taxon>Agaricomycetes</taxon>
        <taxon>Agaricomycetidae</taxon>
        <taxon>Agaricales</taxon>
        <taxon>Agaricineae</taxon>
        <taxon>Strophariaceae</taxon>
        <taxon>Psilocybe</taxon>
    </lineage>
</organism>
<comment type="caution">
    <text evidence="3">The sequence shown here is derived from an EMBL/GenBank/DDBJ whole genome shotgun (WGS) entry which is preliminary data.</text>
</comment>
<keyword evidence="4" id="KW-1185">Reference proteome</keyword>
<proteinExistence type="predicted"/>